<dbReference type="Proteomes" id="UP001163823">
    <property type="component" value="Chromosome 14"/>
</dbReference>
<protein>
    <submittedName>
        <fullName evidence="1">Uncharacterized protein</fullName>
    </submittedName>
</protein>
<comment type="caution">
    <text evidence="1">The sequence shown here is derived from an EMBL/GenBank/DDBJ whole genome shotgun (WGS) entry which is preliminary data.</text>
</comment>
<keyword evidence="2" id="KW-1185">Reference proteome</keyword>
<evidence type="ECO:0000313" key="2">
    <source>
        <dbReference type="Proteomes" id="UP001163823"/>
    </source>
</evidence>
<dbReference type="KEGG" id="qsa:O6P43_032421"/>
<name>A0AAD7KNL6_QUISA</name>
<organism evidence="1 2">
    <name type="scientific">Quillaja saponaria</name>
    <name type="common">Soap bark tree</name>
    <dbReference type="NCBI Taxonomy" id="32244"/>
    <lineage>
        <taxon>Eukaryota</taxon>
        <taxon>Viridiplantae</taxon>
        <taxon>Streptophyta</taxon>
        <taxon>Embryophyta</taxon>
        <taxon>Tracheophyta</taxon>
        <taxon>Spermatophyta</taxon>
        <taxon>Magnoliopsida</taxon>
        <taxon>eudicotyledons</taxon>
        <taxon>Gunneridae</taxon>
        <taxon>Pentapetalae</taxon>
        <taxon>rosids</taxon>
        <taxon>fabids</taxon>
        <taxon>Fabales</taxon>
        <taxon>Quillajaceae</taxon>
        <taxon>Quillaja</taxon>
    </lineage>
</organism>
<proteinExistence type="predicted"/>
<accession>A0AAD7KNL6</accession>
<dbReference type="EMBL" id="JARAOO010000014">
    <property type="protein sequence ID" value="KAJ7942797.1"/>
    <property type="molecule type" value="Genomic_DNA"/>
</dbReference>
<gene>
    <name evidence="1" type="ORF">O6P43_032421</name>
</gene>
<sequence>MLEEAKTVIRKEMDTPKKVDGISNEIAEANSVVTTEAGSAEASNLVETAKVESDDHEITTAVNSAEVGNLEEEGTEEPSVDIDIINILSSEFSVEDGVLVKLK</sequence>
<evidence type="ECO:0000313" key="1">
    <source>
        <dbReference type="EMBL" id="KAJ7942797.1"/>
    </source>
</evidence>
<reference evidence="1" key="1">
    <citation type="journal article" date="2023" name="Science">
        <title>Elucidation of the pathway for biosynthesis of saponin adjuvants from the soapbark tree.</title>
        <authorList>
            <person name="Reed J."/>
            <person name="Orme A."/>
            <person name="El-Demerdash A."/>
            <person name="Owen C."/>
            <person name="Martin L.B.B."/>
            <person name="Misra R.C."/>
            <person name="Kikuchi S."/>
            <person name="Rejzek M."/>
            <person name="Martin A.C."/>
            <person name="Harkess A."/>
            <person name="Leebens-Mack J."/>
            <person name="Louveau T."/>
            <person name="Stephenson M.J."/>
            <person name="Osbourn A."/>
        </authorList>
    </citation>
    <scope>NUCLEOTIDE SEQUENCE</scope>
    <source>
        <strain evidence="1">S10</strain>
    </source>
</reference>
<dbReference type="AlphaFoldDB" id="A0AAD7KNL6"/>